<reference evidence="3" key="1">
    <citation type="submission" date="2020-01" db="EMBL/GenBank/DDBJ databases">
        <authorList>
            <consortium name="DOE Joint Genome Institute"/>
            <person name="Haridas S."/>
            <person name="Albert R."/>
            <person name="Binder M."/>
            <person name="Bloem J."/>
            <person name="Labutti K."/>
            <person name="Salamov A."/>
            <person name="Andreopoulos B."/>
            <person name="Baker S.E."/>
            <person name="Barry K."/>
            <person name="Bills G."/>
            <person name="Bluhm B.H."/>
            <person name="Cannon C."/>
            <person name="Castanera R."/>
            <person name="Culley D.E."/>
            <person name="Daum C."/>
            <person name="Ezra D."/>
            <person name="Gonzalez J.B."/>
            <person name="Henrissat B."/>
            <person name="Kuo A."/>
            <person name="Liang C."/>
            <person name="Lipzen A."/>
            <person name="Lutzoni F."/>
            <person name="Magnuson J."/>
            <person name="Mondo S."/>
            <person name="Nolan M."/>
            <person name="Ohm R."/>
            <person name="Pangilinan J."/>
            <person name="Park H.-J."/>
            <person name="Ramirez L."/>
            <person name="Alfaro M."/>
            <person name="Sun H."/>
            <person name="Tritt A."/>
            <person name="Yoshinaga Y."/>
            <person name="Zwiers L.-H."/>
            <person name="Turgeon B.G."/>
            <person name="Goodwin S.B."/>
            <person name="Spatafora J.W."/>
            <person name="Crous P.W."/>
            <person name="Grigoriev I.V."/>
        </authorList>
    </citation>
    <scope>NUCLEOTIDE SEQUENCE</scope>
    <source>
        <strain evidence="3">CBS 342.82</strain>
    </source>
</reference>
<accession>A0A6J3MDR6</accession>
<dbReference type="PANTHER" id="PTHR33558">
    <property type="entry name" value="GLUTAREDOXIN-LIKE PROTEIN C5ORF63 HOMOLOG"/>
    <property type="match status" value="1"/>
</dbReference>
<gene>
    <name evidence="3" type="ORF">K489DRAFT_398489</name>
</gene>
<comment type="similarity">
    <text evidence="1">Belongs to the glutaredoxin family.</text>
</comment>
<evidence type="ECO:0000256" key="1">
    <source>
        <dbReference type="RuleBase" id="RU363082"/>
    </source>
</evidence>
<protein>
    <recommendedName>
        <fullName evidence="1">Glutaredoxin-like protein</fullName>
    </recommendedName>
</protein>
<dbReference type="AlphaFoldDB" id="A0A6J3MDR6"/>
<keyword evidence="1" id="KW-0249">Electron transport</keyword>
<name>A0A6J3MDR6_9PEZI</name>
<dbReference type="InterPro" id="IPR008554">
    <property type="entry name" value="Glutaredoxin-like"/>
</dbReference>
<dbReference type="PANTHER" id="PTHR33558:SF1">
    <property type="entry name" value="GLUTAREDOXIN-LIKE PROTEIN C5ORF63 HOMOLOG"/>
    <property type="match status" value="1"/>
</dbReference>
<evidence type="ECO:0000313" key="2">
    <source>
        <dbReference type="Proteomes" id="UP000504637"/>
    </source>
</evidence>
<dbReference type="SUPFAM" id="SSF52833">
    <property type="entry name" value="Thioredoxin-like"/>
    <property type="match status" value="1"/>
</dbReference>
<dbReference type="OrthoDB" id="429967at2759"/>
<dbReference type="InterPro" id="IPR036249">
    <property type="entry name" value="Thioredoxin-like_sf"/>
</dbReference>
<organism evidence="3">
    <name type="scientific">Dissoconium aciculare CBS 342.82</name>
    <dbReference type="NCBI Taxonomy" id="1314786"/>
    <lineage>
        <taxon>Eukaryota</taxon>
        <taxon>Fungi</taxon>
        <taxon>Dikarya</taxon>
        <taxon>Ascomycota</taxon>
        <taxon>Pezizomycotina</taxon>
        <taxon>Dothideomycetes</taxon>
        <taxon>Dothideomycetidae</taxon>
        <taxon>Mycosphaerellales</taxon>
        <taxon>Dissoconiaceae</taxon>
        <taxon>Dissoconium</taxon>
    </lineage>
</organism>
<dbReference type="Pfam" id="PF05768">
    <property type="entry name" value="Glrx-like"/>
    <property type="match status" value="1"/>
</dbReference>
<keyword evidence="1" id="KW-0813">Transport</keyword>
<evidence type="ECO:0000313" key="3">
    <source>
        <dbReference type="RefSeq" id="XP_033463197.1"/>
    </source>
</evidence>
<dbReference type="RefSeq" id="XP_033463197.1">
    <property type="nucleotide sequence ID" value="XM_033606936.1"/>
</dbReference>
<proteinExistence type="inferred from homology"/>
<dbReference type="InterPro" id="IPR052565">
    <property type="entry name" value="Glutaredoxin-like_YDR286C"/>
</dbReference>
<keyword evidence="2" id="KW-1185">Reference proteome</keyword>
<reference evidence="3" key="2">
    <citation type="submission" date="2020-04" db="EMBL/GenBank/DDBJ databases">
        <authorList>
            <consortium name="NCBI Genome Project"/>
        </authorList>
    </citation>
    <scope>NUCLEOTIDE SEQUENCE</scope>
    <source>
        <strain evidence="3">CBS 342.82</strain>
    </source>
</reference>
<reference evidence="3" key="3">
    <citation type="submission" date="2025-08" db="UniProtKB">
        <authorList>
            <consortium name="RefSeq"/>
        </authorList>
    </citation>
    <scope>IDENTIFICATION</scope>
    <source>
        <strain evidence="3">CBS 342.82</strain>
    </source>
</reference>
<dbReference type="Proteomes" id="UP000504637">
    <property type="component" value="Unplaced"/>
</dbReference>
<sequence>MQPTHRLLLQHTLRLQQTLRLTLFTRENCSLCTTAKSVLGRVWDERPFEFREVDVMKAGQERWKALYEYDTPVVHIDRITSTLSSGAPEDDETTMTTTAAAQKLMHRFAEGEVHRIMDAVEKNRS</sequence>
<dbReference type="GeneID" id="54364736"/>
<dbReference type="Gene3D" id="3.40.30.10">
    <property type="entry name" value="Glutaredoxin"/>
    <property type="match status" value="1"/>
</dbReference>